<dbReference type="InterPro" id="IPR012386">
    <property type="entry name" value="Cyclic-nucl_3Pdiesterase"/>
</dbReference>
<dbReference type="Proteomes" id="UP000028838">
    <property type="component" value="Unassembled WGS sequence"/>
</dbReference>
<name>A0A086KJ77_TOXGO</name>
<evidence type="ECO:0000313" key="2">
    <source>
        <dbReference type="EMBL" id="KFG44445.1"/>
    </source>
</evidence>
<dbReference type="SUPFAM" id="SSF55144">
    <property type="entry name" value="LigT-like"/>
    <property type="match status" value="1"/>
</dbReference>
<protein>
    <submittedName>
        <fullName evidence="2">Cyclic phosphodiesterase-like protein</fullName>
    </submittedName>
</protein>
<dbReference type="VEuPathDB" id="ToxoDB:TGFOU_249780"/>
<dbReference type="EMBL" id="AEYH02001988">
    <property type="protein sequence ID" value="KFG44445.1"/>
    <property type="molecule type" value="Genomic_DNA"/>
</dbReference>
<evidence type="ECO:0000313" key="3">
    <source>
        <dbReference type="Proteomes" id="UP000028838"/>
    </source>
</evidence>
<dbReference type="OrthoDB" id="331785at2759"/>
<evidence type="ECO:0000256" key="1">
    <source>
        <dbReference type="SAM" id="MobiDB-lite"/>
    </source>
</evidence>
<dbReference type="PANTHER" id="PTHR28141:SF1">
    <property type="entry name" value="2',3'-CYCLIC-NUCLEOTIDE 3'-PHOSPHODIESTERASE"/>
    <property type="match status" value="1"/>
</dbReference>
<dbReference type="PANTHER" id="PTHR28141">
    <property type="entry name" value="2',3'-CYCLIC-NUCLEOTIDE 3'-PHOSPHODIESTERASE"/>
    <property type="match status" value="1"/>
</dbReference>
<organism evidence="2 3">
    <name type="scientific">Toxoplasma gondii FOU</name>
    <dbReference type="NCBI Taxonomy" id="943167"/>
    <lineage>
        <taxon>Eukaryota</taxon>
        <taxon>Sar</taxon>
        <taxon>Alveolata</taxon>
        <taxon>Apicomplexa</taxon>
        <taxon>Conoidasida</taxon>
        <taxon>Coccidia</taxon>
        <taxon>Eucoccidiorida</taxon>
        <taxon>Eimeriorina</taxon>
        <taxon>Sarcocystidae</taxon>
        <taxon>Toxoplasma</taxon>
    </lineage>
</organism>
<dbReference type="GO" id="GO:0009187">
    <property type="term" value="P:cyclic nucleotide metabolic process"/>
    <property type="evidence" value="ECO:0007669"/>
    <property type="project" value="TreeGrafter"/>
</dbReference>
<accession>A0A086KJ77</accession>
<feature type="region of interest" description="Disordered" evidence="1">
    <location>
        <begin position="140"/>
        <end position="182"/>
    </location>
</feature>
<comment type="caution">
    <text evidence="2">The sequence shown here is derived from an EMBL/GenBank/DDBJ whole genome shotgun (WGS) entry which is preliminary data.</text>
</comment>
<dbReference type="AlphaFoldDB" id="A0A086KJ77"/>
<dbReference type="Gene3D" id="3.90.1140.10">
    <property type="entry name" value="Cyclic phosphodiesterase"/>
    <property type="match status" value="2"/>
</dbReference>
<reference evidence="2 3" key="1">
    <citation type="submission" date="2014-07" db="EMBL/GenBank/DDBJ databases">
        <authorList>
            <person name="Sibley D."/>
            <person name="Venepally P."/>
            <person name="Karamycheva S."/>
            <person name="Hadjithomas M."/>
            <person name="Khan A."/>
            <person name="Brunk B."/>
            <person name="Roos D."/>
            <person name="Caler E."/>
            <person name="Lorenzi H."/>
        </authorList>
    </citation>
    <scope>NUCLEOTIDE SEQUENCE [LARGE SCALE GENOMIC DNA]</scope>
    <source>
        <strain evidence="2 3">FOU</strain>
    </source>
</reference>
<gene>
    <name evidence="2" type="ORF">TGFOU_249780</name>
</gene>
<feature type="region of interest" description="Disordered" evidence="1">
    <location>
        <begin position="239"/>
        <end position="263"/>
    </location>
</feature>
<sequence>MAAASTASPPASRDVISLWLTVRLHPDAPLPSSPFSPSAPPSSSYPFFPARAVADLAECLDTPNFIPHITLLGGGFQHLSVEQITSLIEKAVGGARDEDADSAVPRRPKKVWKPFFVRVADVESGDRPFQCIYARIRKPGEPAPSTRPSGSACGVSATPEASLASQESAKHAPEQPGIRDSPEDLFELHSTLREVLYDAFDLPYRGDNASYMPHVSLVYAETDQLSLERRATLAKLLNATAEEQETPEEAANRTLPGSKDADADLAPADTFLERFERARERFGKTIRGTFVSVSSIEVVQTSVGSCADAGRWRILASVPLCRDAFENV</sequence>
<proteinExistence type="predicted"/>
<dbReference type="InterPro" id="IPR009097">
    <property type="entry name" value="Cyclic_Pdiesterase"/>
</dbReference>
<dbReference type="GO" id="GO:0004113">
    <property type="term" value="F:2',3'-cyclic-nucleotide 3'-phosphodiesterase activity"/>
    <property type="evidence" value="ECO:0007669"/>
    <property type="project" value="TreeGrafter"/>
</dbReference>